<evidence type="ECO:0000256" key="1">
    <source>
        <dbReference type="ARBA" id="ARBA00004273"/>
    </source>
</evidence>
<dbReference type="InterPro" id="IPR022533">
    <property type="entry name" value="Cox20"/>
</dbReference>
<reference evidence="10" key="1">
    <citation type="submission" date="2020-07" db="EMBL/GenBank/DDBJ databases">
        <authorList>
            <person name="Ferguson B K."/>
        </authorList>
    </citation>
    <scope>NUCLEOTIDE SEQUENCE</scope>
    <source>
        <strain evidence="10">L06</strain>
    </source>
</reference>
<keyword evidence="5" id="KW-0999">Mitochondrion inner membrane</keyword>
<evidence type="ECO:0000256" key="4">
    <source>
        <dbReference type="ARBA" id="ARBA00022692"/>
    </source>
</evidence>
<dbReference type="PRINTS" id="PR02049">
    <property type="entry name" value="PROTEINF36A"/>
</dbReference>
<evidence type="ECO:0000256" key="7">
    <source>
        <dbReference type="ARBA" id="ARBA00023128"/>
    </source>
</evidence>
<accession>A0A6V7I2I0</accession>
<evidence type="ECO:0000256" key="9">
    <source>
        <dbReference type="SAM" id="Phobius"/>
    </source>
</evidence>
<keyword evidence="6 9" id="KW-1133">Transmembrane helix</keyword>
<dbReference type="EMBL" id="CADCXW020000002">
    <property type="protein sequence ID" value="CAD1533287.1"/>
    <property type="molecule type" value="Genomic_DNA"/>
</dbReference>
<dbReference type="GO" id="GO:0005743">
    <property type="term" value="C:mitochondrial inner membrane"/>
    <property type="evidence" value="ECO:0007669"/>
    <property type="project" value="UniProtKB-SubCell"/>
</dbReference>
<dbReference type="PANTHER" id="PTHR31586:SF1">
    <property type="entry name" value="CYTOCHROME C OXIDASE ASSEMBLY PROTEIN COX20, MITOCHONDRIAL"/>
    <property type="match status" value="1"/>
</dbReference>
<dbReference type="Pfam" id="PF12597">
    <property type="entry name" value="Cox20"/>
    <property type="match status" value="1"/>
</dbReference>
<dbReference type="AlphaFoldDB" id="A0A6V7I2I0"/>
<feature type="transmembrane region" description="Helical" evidence="9">
    <location>
        <begin position="63"/>
        <end position="83"/>
    </location>
</feature>
<gene>
    <name evidence="10" type="ORF">BBRV_LOCUS12593</name>
</gene>
<evidence type="ECO:0000256" key="3">
    <source>
        <dbReference type="ARBA" id="ARBA00017689"/>
    </source>
</evidence>
<comment type="similarity">
    <text evidence="2">Belongs to the COX20 family.</text>
</comment>
<keyword evidence="7" id="KW-0496">Mitochondrion</keyword>
<name>A0A6V7I2I0_9HYME</name>
<evidence type="ECO:0000256" key="2">
    <source>
        <dbReference type="ARBA" id="ARBA00009575"/>
    </source>
</evidence>
<keyword evidence="8 9" id="KW-0472">Membrane</keyword>
<dbReference type="PANTHER" id="PTHR31586">
    <property type="entry name" value="CYTOCHROME C OXIDASE PROTEIN 20"/>
    <property type="match status" value="1"/>
</dbReference>
<proteinExistence type="inferred from homology"/>
<feature type="transmembrane region" description="Helical" evidence="9">
    <location>
        <begin position="38"/>
        <end position="57"/>
    </location>
</feature>
<evidence type="ECO:0000256" key="5">
    <source>
        <dbReference type="ARBA" id="ARBA00022792"/>
    </source>
</evidence>
<keyword evidence="4 9" id="KW-0812">Transmembrane</keyword>
<evidence type="ECO:0000256" key="6">
    <source>
        <dbReference type="ARBA" id="ARBA00022989"/>
    </source>
</evidence>
<comment type="subcellular location">
    <subcellularLocation>
        <location evidence="1">Mitochondrion inner membrane</location>
    </subcellularLocation>
</comment>
<organism evidence="10">
    <name type="scientific">Bracon brevicornis</name>
    <dbReference type="NCBI Taxonomy" id="1563983"/>
    <lineage>
        <taxon>Eukaryota</taxon>
        <taxon>Metazoa</taxon>
        <taxon>Ecdysozoa</taxon>
        <taxon>Arthropoda</taxon>
        <taxon>Hexapoda</taxon>
        <taxon>Insecta</taxon>
        <taxon>Pterygota</taxon>
        <taxon>Neoptera</taxon>
        <taxon>Endopterygota</taxon>
        <taxon>Hymenoptera</taxon>
        <taxon>Apocrita</taxon>
        <taxon>Ichneumonoidea</taxon>
        <taxon>Braconidae</taxon>
        <taxon>Braconinae</taxon>
        <taxon>Bracon</taxon>
    </lineage>
</organism>
<evidence type="ECO:0000313" key="10">
    <source>
        <dbReference type="EMBL" id="CAD1533287.1"/>
    </source>
</evidence>
<protein>
    <recommendedName>
        <fullName evidence="3">Cytochrome c oxidase assembly protein COX20, mitochondrial</fullName>
    </recommendedName>
</protein>
<dbReference type="GO" id="GO:0033617">
    <property type="term" value="P:mitochondrial respiratory chain complex IV assembly"/>
    <property type="evidence" value="ECO:0007669"/>
    <property type="project" value="InterPro"/>
</dbReference>
<evidence type="ECO:0000256" key="8">
    <source>
        <dbReference type="ARBA" id="ARBA00023136"/>
    </source>
</evidence>
<sequence length="125" mass="14307">MSDLERKIQERIEQNELQKQEPIFLLGRDITKVACFKPSMITGMLSGAAGGILTFMFTSKPNLASHTMIGSFIVMTMGYYGVCRYQFAKEMMMVDKMKGLMQEAMMLEGIEREEKLEQVSKLMKM</sequence>